<proteinExistence type="predicted"/>
<gene>
    <name evidence="1" type="ORF">LCGC14_3045150</name>
</gene>
<name>A0A0F8XBR2_9ZZZZ</name>
<accession>A0A0F8XBR2</accession>
<feature type="non-terminal residue" evidence="1">
    <location>
        <position position="1"/>
    </location>
</feature>
<reference evidence="1" key="1">
    <citation type="journal article" date="2015" name="Nature">
        <title>Complex archaea that bridge the gap between prokaryotes and eukaryotes.</title>
        <authorList>
            <person name="Spang A."/>
            <person name="Saw J.H."/>
            <person name="Jorgensen S.L."/>
            <person name="Zaremba-Niedzwiedzka K."/>
            <person name="Martijn J."/>
            <person name="Lind A.E."/>
            <person name="van Eijk R."/>
            <person name="Schleper C."/>
            <person name="Guy L."/>
            <person name="Ettema T.J."/>
        </authorList>
    </citation>
    <scope>NUCLEOTIDE SEQUENCE</scope>
</reference>
<sequence length="24" mass="2464">AEIDVERAALARALGNKVGERPGA</sequence>
<dbReference type="AlphaFoldDB" id="A0A0F8XBR2"/>
<comment type="caution">
    <text evidence="1">The sequence shown here is derived from an EMBL/GenBank/DDBJ whole genome shotgun (WGS) entry which is preliminary data.</text>
</comment>
<organism evidence="1">
    <name type="scientific">marine sediment metagenome</name>
    <dbReference type="NCBI Taxonomy" id="412755"/>
    <lineage>
        <taxon>unclassified sequences</taxon>
        <taxon>metagenomes</taxon>
        <taxon>ecological metagenomes</taxon>
    </lineage>
</organism>
<dbReference type="EMBL" id="LAZR01064020">
    <property type="protein sequence ID" value="KKK58365.1"/>
    <property type="molecule type" value="Genomic_DNA"/>
</dbReference>
<protein>
    <submittedName>
        <fullName evidence="1">Uncharacterized protein</fullName>
    </submittedName>
</protein>
<evidence type="ECO:0000313" key="1">
    <source>
        <dbReference type="EMBL" id="KKK58365.1"/>
    </source>
</evidence>